<evidence type="ECO:0000313" key="1">
    <source>
        <dbReference type="EMBL" id="PHJ37149.1"/>
    </source>
</evidence>
<proteinExistence type="predicted"/>
<name>A0A2C6M7V8_9FIRM</name>
<sequence>MYQMTALDVNRQGARILPAKPVTEEESDTVVLIMKPQGRFLWLVSRQFA</sequence>
<accession>A0A2C6M7V8</accession>
<gene>
    <name evidence="1" type="ORF">P378_18085</name>
</gene>
<keyword evidence="2" id="KW-1185">Reference proteome</keyword>
<protein>
    <submittedName>
        <fullName evidence="1">Uncharacterized protein</fullName>
    </submittedName>
</protein>
<dbReference type="Proteomes" id="UP000222564">
    <property type="component" value="Unassembled WGS sequence"/>
</dbReference>
<comment type="caution">
    <text evidence="1">The sequence shown here is derived from an EMBL/GenBank/DDBJ whole genome shotgun (WGS) entry which is preliminary data.</text>
</comment>
<organism evidence="1 2">
    <name type="scientific">Desulforamulus profundi</name>
    <dbReference type="NCBI Taxonomy" id="1383067"/>
    <lineage>
        <taxon>Bacteria</taxon>
        <taxon>Bacillati</taxon>
        <taxon>Bacillota</taxon>
        <taxon>Clostridia</taxon>
        <taxon>Eubacteriales</taxon>
        <taxon>Peptococcaceae</taxon>
        <taxon>Desulforamulus</taxon>
    </lineage>
</organism>
<dbReference type="AlphaFoldDB" id="A0A2C6M7V8"/>
<reference evidence="1 2" key="1">
    <citation type="submission" date="2013-09" db="EMBL/GenBank/DDBJ databases">
        <title>Biodegradation of hydrocarbons in the deep terrestrial subsurface : characterization of a microbial consortium composed of two Desulfotomaculum species originating from a deep geological formation.</title>
        <authorList>
            <person name="Aullo T."/>
            <person name="Berlendis S."/>
            <person name="Lascourreges J.-F."/>
            <person name="Dessort D."/>
            <person name="Saint-Laurent S."/>
            <person name="Schraauwers B."/>
            <person name="Mas J."/>
            <person name="Magot M."/>
            <person name="Ranchou-Peyruse A."/>
        </authorList>
    </citation>
    <scope>NUCLEOTIDE SEQUENCE [LARGE SCALE GENOMIC DNA]</scope>
    <source>
        <strain evidence="1 2">Bs107</strain>
    </source>
</reference>
<dbReference type="EMBL" id="AWQQ01000116">
    <property type="protein sequence ID" value="PHJ37149.1"/>
    <property type="molecule type" value="Genomic_DNA"/>
</dbReference>
<evidence type="ECO:0000313" key="2">
    <source>
        <dbReference type="Proteomes" id="UP000222564"/>
    </source>
</evidence>